<organism evidence="3 4">
    <name type="scientific">Hymenobacter gummosus</name>
    <dbReference type="NCBI Taxonomy" id="1776032"/>
    <lineage>
        <taxon>Bacteria</taxon>
        <taxon>Pseudomonadati</taxon>
        <taxon>Bacteroidota</taxon>
        <taxon>Cytophagia</taxon>
        <taxon>Cytophagales</taxon>
        <taxon>Hymenobacteraceae</taxon>
        <taxon>Hymenobacter</taxon>
    </lineage>
</organism>
<evidence type="ECO:0000256" key="2">
    <source>
        <dbReference type="SAM" id="SignalP"/>
    </source>
</evidence>
<dbReference type="AlphaFoldDB" id="A0A3S0H6V0"/>
<evidence type="ECO:0000256" key="1">
    <source>
        <dbReference type="SAM" id="MobiDB-lite"/>
    </source>
</evidence>
<feature type="signal peptide" evidence="2">
    <location>
        <begin position="1"/>
        <end position="23"/>
    </location>
</feature>
<feature type="region of interest" description="Disordered" evidence="1">
    <location>
        <begin position="72"/>
        <end position="91"/>
    </location>
</feature>
<dbReference type="Proteomes" id="UP000282184">
    <property type="component" value="Unassembled WGS sequence"/>
</dbReference>
<dbReference type="OrthoDB" id="9969296at2"/>
<dbReference type="RefSeq" id="WP_126695109.1">
    <property type="nucleotide sequence ID" value="NZ_RXOF01000014.1"/>
</dbReference>
<feature type="chain" id="PRO_5018714334" description="ABC-type transport auxiliary lipoprotein component domain-containing protein" evidence="2">
    <location>
        <begin position="24"/>
        <end position="203"/>
    </location>
</feature>
<name>A0A3S0H6V0_9BACT</name>
<sequence>MSFRPNRVCWLLTLGLALPPALAAAQQPALGGPPAAPAPEAAPQTLLSSLPAANQYRLTGISITDERPAVSDRPLKLPTFSTPGRGDKVWPRLSPEQQAQLQATLQAHFQADSTRPAATLQCRIVDAYQLFIRTAEREMVGAYAKVELALLDGQGQLLLVATGQHNETRTGLDARYKRVDECYQTALAAALRRALAHLTLAGE</sequence>
<evidence type="ECO:0000313" key="4">
    <source>
        <dbReference type="Proteomes" id="UP000282184"/>
    </source>
</evidence>
<keyword evidence="2" id="KW-0732">Signal</keyword>
<dbReference type="EMBL" id="RXOF01000014">
    <property type="protein sequence ID" value="RTQ46789.1"/>
    <property type="molecule type" value="Genomic_DNA"/>
</dbReference>
<gene>
    <name evidence="3" type="ORF">EJV47_20665</name>
</gene>
<reference evidence="3 4" key="1">
    <citation type="submission" date="2018-12" db="EMBL/GenBank/DDBJ databases">
        <title>Hymenobacter gummosus sp. nov., isolated from a spring.</title>
        <authorList>
            <person name="Nie L."/>
        </authorList>
    </citation>
    <scope>NUCLEOTIDE SEQUENCE [LARGE SCALE GENOMIC DNA]</scope>
    <source>
        <strain evidence="3 4">KCTC 52166</strain>
    </source>
</reference>
<evidence type="ECO:0000313" key="3">
    <source>
        <dbReference type="EMBL" id="RTQ46789.1"/>
    </source>
</evidence>
<accession>A0A3S0H6V0</accession>
<proteinExistence type="predicted"/>
<keyword evidence="4" id="KW-1185">Reference proteome</keyword>
<comment type="caution">
    <text evidence="3">The sequence shown here is derived from an EMBL/GenBank/DDBJ whole genome shotgun (WGS) entry which is preliminary data.</text>
</comment>
<evidence type="ECO:0008006" key="5">
    <source>
        <dbReference type="Google" id="ProtNLM"/>
    </source>
</evidence>
<protein>
    <recommendedName>
        <fullName evidence="5">ABC-type transport auxiliary lipoprotein component domain-containing protein</fullName>
    </recommendedName>
</protein>